<dbReference type="Gene3D" id="3.40.50.200">
    <property type="entry name" value="Peptidase S8/S53 domain"/>
    <property type="match status" value="1"/>
</dbReference>
<sequence>MKPAVAIAALGAVAVLAAPASADPINLAAPGLVGVTVTDPGASIAGIEPERTGLHEGEVIAHYDKQKLMRAGVLHASTTRLVASDGSVEPVEPNVVLEVKLAPRSSASKVRSVAGAGDLEPLVVGVDLDALATKAKARTGEAIPDMAAWHQLTLPAGTDADAAIAELLASGQVTDAYVAPDAAPPPQQTEPTPDFTAMQGYLGPAPTGIDSAFSLKDPRTRGTGVTIADLEYYWTASHEDLQLDPIATDLGKTTYVQYPNFADEHGTAVFGEMVAKDNGFGVTGGVPDATMRGISPQRNNNGRLQYSVSGALTYVAQFLKPGDVVLVEQQTVGPAGGTAYVPVEWNQANFDAIKTLSNLGIVVMETGGNGGQDLDGANMLGRFDRAVRDSGAIIGGAGSSTNRSALTFSSHGARVDLQGWGQNITTTGSGGNLFGGTAPEMLNRRYTRSFSGTSGAGPIVVNAIVAVQSYLKATGQAPYTSAQLRDLLRRTGTPQTGTRLVGPLPNVAAALKDIEVDAPTVTAALSPAAVNGWHLNPTVTLTADDGWGVGVKDGSIDYRLDGGDWKPYTGPFQVLTPNAHTLETRAQDTKGNTKTQSTTFNVYDLETPVESTAGGTVAATLSLVLGTPASFGAFTPGTDKEYTAATDATVISSAGDAALSVSEPGHLTNGAFSLAEPLRVELAKTAWTNPVANEKVPITFKQLVKRTDPLRTGSYSKTLTFTLSTTNP</sequence>
<feature type="domain" description="Peptidase S8/S53" evidence="3">
    <location>
        <begin position="257"/>
        <end position="493"/>
    </location>
</feature>
<evidence type="ECO:0000259" key="3">
    <source>
        <dbReference type="Pfam" id="PF00082"/>
    </source>
</evidence>
<dbReference type="Pfam" id="PF00082">
    <property type="entry name" value="Peptidase_S8"/>
    <property type="match status" value="1"/>
</dbReference>
<keyword evidence="2" id="KW-0732">Signal</keyword>
<accession>A0A9X3N6H3</accession>
<comment type="similarity">
    <text evidence="1">Belongs to the peptidase S8 family.</text>
</comment>
<dbReference type="InterPro" id="IPR036852">
    <property type="entry name" value="Peptidase_S8/S53_dom_sf"/>
</dbReference>
<keyword evidence="5" id="KW-1185">Reference proteome</keyword>
<dbReference type="PROSITE" id="PS51892">
    <property type="entry name" value="SUBTILASE"/>
    <property type="match status" value="1"/>
</dbReference>
<reference evidence="4" key="1">
    <citation type="submission" date="2022-10" db="EMBL/GenBank/DDBJ databases">
        <title>The WGS of Solirubrobacter phytolaccae KCTC 29190.</title>
        <authorList>
            <person name="Jiang Z."/>
        </authorList>
    </citation>
    <scope>NUCLEOTIDE SEQUENCE</scope>
    <source>
        <strain evidence="4">KCTC 29190</strain>
    </source>
</reference>
<dbReference type="AlphaFoldDB" id="A0A9X3N6H3"/>
<organism evidence="4 5">
    <name type="scientific">Solirubrobacter phytolaccae</name>
    <dbReference type="NCBI Taxonomy" id="1404360"/>
    <lineage>
        <taxon>Bacteria</taxon>
        <taxon>Bacillati</taxon>
        <taxon>Actinomycetota</taxon>
        <taxon>Thermoleophilia</taxon>
        <taxon>Solirubrobacterales</taxon>
        <taxon>Solirubrobacteraceae</taxon>
        <taxon>Solirubrobacter</taxon>
    </lineage>
</organism>
<dbReference type="NCBIfam" id="NF047446">
    <property type="entry name" value="barrel_OmpL47"/>
    <property type="match status" value="1"/>
</dbReference>
<dbReference type="SUPFAM" id="SSF52743">
    <property type="entry name" value="Subtilisin-like"/>
    <property type="match status" value="1"/>
</dbReference>
<name>A0A9X3N6H3_9ACTN</name>
<protein>
    <submittedName>
        <fullName evidence="4">S8 family serine peptidase</fullName>
    </submittedName>
</protein>
<dbReference type="RefSeq" id="WP_270024938.1">
    <property type="nucleotide sequence ID" value="NZ_JAPDDP010000014.1"/>
</dbReference>
<feature type="signal peptide" evidence="2">
    <location>
        <begin position="1"/>
        <end position="22"/>
    </location>
</feature>
<evidence type="ECO:0000313" key="4">
    <source>
        <dbReference type="EMBL" id="MDA0180623.1"/>
    </source>
</evidence>
<dbReference type="GO" id="GO:0006508">
    <property type="term" value="P:proteolysis"/>
    <property type="evidence" value="ECO:0007669"/>
    <property type="project" value="InterPro"/>
</dbReference>
<comment type="caution">
    <text evidence="1">Lacks conserved residue(s) required for the propagation of feature annotation.</text>
</comment>
<gene>
    <name evidence="4" type="ORF">OJ997_10000</name>
</gene>
<evidence type="ECO:0000256" key="2">
    <source>
        <dbReference type="SAM" id="SignalP"/>
    </source>
</evidence>
<comment type="caution">
    <text evidence="4">The sequence shown here is derived from an EMBL/GenBank/DDBJ whole genome shotgun (WGS) entry which is preliminary data.</text>
</comment>
<dbReference type="InterPro" id="IPR000209">
    <property type="entry name" value="Peptidase_S8/S53_dom"/>
</dbReference>
<dbReference type="EMBL" id="JAPDDP010000014">
    <property type="protein sequence ID" value="MDA0180623.1"/>
    <property type="molecule type" value="Genomic_DNA"/>
</dbReference>
<feature type="chain" id="PRO_5040814058" evidence="2">
    <location>
        <begin position="23"/>
        <end position="728"/>
    </location>
</feature>
<dbReference type="InterPro" id="IPR058094">
    <property type="entry name" value="Ig-like_OmpL47-like"/>
</dbReference>
<evidence type="ECO:0000313" key="5">
    <source>
        <dbReference type="Proteomes" id="UP001147653"/>
    </source>
</evidence>
<dbReference type="Proteomes" id="UP001147653">
    <property type="component" value="Unassembled WGS sequence"/>
</dbReference>
<dbReference type="GO" id="GO:0004252">
    <property type="term" value="F:serine-type endopeptidase activity"/>
    <property type="evidence" value="ECO:0007669"/>
    <property type="project" value="InterPro"/>
</dbReference>
<evidence type="ECO:0000256" key="1">
    <source>
        <dbReference type="PROSITE-ProRule" id="PRU01240"/>
    </source>
</evidence>
<proteinExistence type="inferred from homology"/>